<proteinExistence type="predicted"/>
<keyword evidence="2" id="KW-0812">Transmembrane</keyword>
<organism evidence="4 5">
    <name type="scientific">Diabrotica virgifera virgifera</name>
    <name type="common">western corn rootworm</name>
    <dbReference type="NCBI Taxonomy" id="50390"/>
    <lineage>
        <taxon>Eukaryota</taxon>
        <taxon>Metazoa</taxon>
        <taxon>Ecdysozoa</taxon>
        <taxon>Arthropoda</taxon>
        <taxon>Hexapoda</taxon>
        <taxon>Insecta</taxon>
        <taxon>Pterygota</taxon>
        <taxon>Neoptera</taxon>
        <taxon>Endopterygota</taxon>
        <taxon>Coleoptera</taxon>
        <taxon>Polyphaga</taxon>
        <taxon>Cucujiformia</taxon>
        <taxon>Chrysomeloidea</taxon>
        <taxon>Chrysomelidae</taxon>
        <taxon>Galerucinae</taxon>
        <taxon>Diabroticina</taxon>
        <taxon>Diabroticites</taxon>
        <taxon>Diabrotica</taxon>
    </lineage>
</organism>
<feature type="region of interest" description="Disordered" evidence="1">
    <location>
        <begin position="367"/>
        <end position="412"/>
    </location>
</feature>
<feature type="transmembrane region" description="Helical" evidence="2">
    <location>
        <begin position="188"/>
        <end position="206"/>
    </location>
</feature>
<feature type="compositionally biased region" description="Basic and acidic residues" evidence="1">
    <location>
        <begin position="502"/>
        <end position="534"/>
    </location>
</feature>
<evidence type="ECO:0000256" key="2">
    <source>
        <dbReference type="SAM" id="Phobius"/>
    </source>
</evidence>
<dbReference type="RefSeq" id="XP_050505981.1">
    <property type="nucleotide sequence ID" value="XM_050650024.1"/>
</dbReference>
<feature type="transmembrane region" description="Helical" evidence="2">
    <location>
        <begin position="166"/>
        <end position="183"/>
    </location>
</feature>
<protein>
    <recommendedName>
        <fullName evidence="6">Chloride channel CLIC-like protein 1</fullName>
    </recommendedName>
</protein>
<keyword evidence="5" id="KW-1185">Reference proteome</keyword>
<reference evidence="4" key="1">
    <citation type="submission" date="2025-05" db="UniProtKB">
        <authorList>
            <consortium name="EnsemblMetazoa"/>
        </authorList>
    </citation>
    <scope>IDENTIFICATION</scope>
</reference>
<feature type="region of interest" description="Disordered" evidence="1">
    <location>
        <begin position="556"/>
        <end position="638"/>
    </location>
</feature>
<dbReference type="GeneID" id="114325073"/>
<evidence type="ECO:0008006" key="6">
    <source>
        <dbReference type="Google" id="ProtNLM"/>
    </source>
</evidence>
<sequence>MEFLHILVILLFGTATKAYKENLVDPHEMVMDTGRHRKYVDEEMVLKRSFSEGDLHEKQECYKPSLKEETMAIMYLKRTITLLLSSSSLEPNSADEYTGSYHYQSNSEEHEFLKSFVNSKVISEEHMRRLDTVLSTVFSKPNQDSMFKFNTCISREDLAEIFNTKFLMGLFIVIGSIVSFVFLKNNYGFWFIIGYFVMIMLIVDYGKRYYDLYEAAEEHNLALKYDSVCDTTKMTWSEYFKFSLSQKNCERKIVTPLEVGLHQLKHIIIVPLEAAGAGMGKFGAQLWDKLPFPWNILMFPLMLLFVLGLVFLYVLAVKNTSFKLKLLHMFNLEMGGDRNEENRIGGPTLDRFLQTLNHRPLIEVQEVDEEEEELRAEDTISTPPNEEPKKIIENRTPQKVEEKRVSDNSYSRTKDEKIQNLIKWLQTSEPYAVVLPKQHLQAEDTRSTPPKEEPKKIKENMTLKKKEEKCVSDNSDPRTNAEKTTDILGFCKKFLQTSSTPPKEEPPKKMIENRTPQKVEEKRVSDNSYSRTKDEKIQNLIKWLQTSEPYAVVLPKQHLQAEDTRSTPPKEEPRKIKENMTLKKKEEKCVSDNSDPRTNAEKTADILGFCKKFLQTSSTPPKEEPPKKMKENTTPKKK</sequence>
<accession>A0ABM5K713</accession>
<feature type="chain" id="PRO_5046494437" description="Chloride channel CLIC-like protein 1" evidence="3">
    <location>
        <begin position="19"/>
        <end position="638"/>
    </location>
</feature>
<feature type="region of interest" description="Disordered" evidence="1">
    <location>
        <begin position="493"/>
        <end position="534"/>
    </location>
</feature>
<feature type="compositionally biased region" description="Basic and acidic residues" evidence="1">
    <location>
        <begin position="386"/>
        <end position="412"/>
    </location>
</feature>
<keyword evidence="3" id="KW-0732">Signal</keyword>
<name>A0ABM5K713_DIAVI</name>
<feature type="signal peptide" evidence="3">
    <location>
        <begin position="1"/>
        <end position="18"/>
    </location>
</feature>
<keyword evidence="2" id="KW-0472">Membrane</keyword>
<keyword evidence="2" id="KW-1133">Transmembrane helix</keyword>
<dbReference type="Proteomes" id="UP001652700">
    <property type="component" value="Unplaced"/>
</dbReference>
<dbReference type="EnsemblMetazoa" id="XM_050650024.1">
    <property type="protein sequence ID" value="XP_050505981.1"/>
    <property type="gene ID" value="LOC114325073"/>
</dbReference>
<evidence type="ECO:0000313" key="5">
    <source>
        <dbReference type="Proteomes" id="UP001652700"/>
    </source>
</evidence>
<evidence type="ECO:0000256" key="3">
    <source>
        <dbReference type="SAM" id="SignalP"/>
    </source>
</evidence>
<feature type="transmembrane region" description="Helical" evidence="2">
    <location>
        <begin position="296"/>
        <end position="316"/>
    </location>
</feature>
<evidence type="ECO:0000256" key="1">
    <source>
        <dbReference type="SAM" id="MobiDB-lite"/>
    </source>
</evidence>
<feature type="compositionally biased region" description="Basic and acidic residues" evidence="1">
    <location>
        <begin position="559"/>
        <end position="604"/>
    </location>
</feature>
<feature type="compositionally biased region" description="Basic and acidic residues" evidence="1">
    <location>
        <begin position="621"/>
        <end position="638"/>
    </location>
</feature>
<evidence type="ECO:0000313" key="4">
    <source>
        <dbReference type="EnsemblMetazoa" id="XP_050505981.1"/>
    </source>
</evidence>